<dbReference type="InterPro" id="IPR036735">
    <property type="entry name" value="NGN_dom_sf"/>
</dbReference>
<evidence type="ECO:0000256" key="7">
    <source>
        <dbReference type="RuleBase" id="RU000538"/>
    </source>
</evidence>
<comment type="function">
    <text evidence="5 7">Participates in transcription elongation, termination and antitermination.</text>
</comment>
<dbReference type="SUPFAM" id="SSF82679">
    <property type="entry name" value="N-utilization substance G protein NusG, N-terminal domain"/>
    <property type="match status" value="1"/>
</dbReference>
<dbReference type="Proteomes" id="UP000095662">
    <property type="component" value="Unassembled WGS sequence"/>
</dbReference>
<comment type="similarity">
    <text evidence="5 7">Belongs to the NusG family.</text>
</comment>
<dbReference type="SUPFAM" id="SSF50104">
    <property type="entry name" value="Translation proteins SH3-like domain"/>
    <property type="match status" value="1"/>
</dbReference>
<dbReference type="InterPro" id="IPR008991">
    <property type="entry name" value="Translation_prot_SH3-like_sf"/>
</dbReference>
<dbReference type="STRING" id="39492.ERS852540_02562"/>
<feature type="domain" description="NusG-like N-terminal" evidence="8">
    <location>
        <begin position="3"/>
        <end position="111"/>
    </location>
</feature>
<evidence type="ECO:0000256" key="1">
    <source>
        <dbReference type="ARBA" id="ARBA00022472"/>
    </source>
</evidence>
<dbReference type="GO" id="GO:0006353">
    <property type="term" value="P:DNA-templated transcription termination"/>
    <property type="evidence" value="ECO:0007669"/>
    <property type="project" value="UniProtKB-UniRule"/>
</dbReference>
<dbReference type="GO" id="GO:0032784">
    <property type="term" value="P:regulation of DNA-templated transcription elongation"/>
    <property type="evidence" value="ECO:0007669"/>
    <property type="project" value="InterPro"/>
</dbReference>
<dbReference type="InterPro" id="IPR006645">
    <property type="entry name" value="NGN-like_dom"/>
</dbReference>
<evidence type="ECO:0000313" key="10">
    <source>
        <dbReference type="EMBL" id="CUQ92605.1"/>
    </source>
</evidence>
<evidence type="ECO:0000256" key="5">
    <source>
        <dbReference type="HAMAP-Rule" id="MF_00948"/>
    </source>
</evidence>
<dbReference type="Gene3D" id="2.30.30.30">
    <property type="match status" value="1"/>
</dbReference>
<evidence type="ECO:0000256" key="3">
    <source>
        <dbReference type="ARBA" id="ARBA00023015"/>
    </source>
</evidence>
<organism evidence="10 11">
    <name type="scientific">[Eubacterium] siraeum</name>
    <dbReference type="NCBI Taxonomy" id="39492"/>
    <lineage>
        <taxon>Bacteria</taxon>
        <taxon>Bacillati</taxon>
        <taxon>Bacillota</taxon>
        <taxon>Clostridia</taxon>
        <taxon>Eubacteriales</taxon>
        <taxon>Oscillospiraceae</taxon>
        <taxon>Oscillospiraceae incertae sedis</taxon>
    </lineage>
</organism>
<dbReference type="EMBL" id="CZBY01000034">
    <property type="protein sequence ID" value="CUQ92605.1"/>
    <property type="molecule type" value="Genomic_DNA"/>
</dbReference>
<dbReference type="Pfam" id="PF02357">
    <property type="entry name" value="NusG"/>
    <property type="match status" value="1"/>
</dbReference>
<reference evidence="10 11" key="1">
    <citation type="submission" date="2015-09" db="EMBL/GenBank/DDBJ databases">
        <authorList>
            <consortium name="Pathogen Informatics"/>
        </authorList>
    </citation>
    <scope>NUCLEOTIDE SEQUENCE [LARGE SCALE GENOMIC DNA]</scope>
    <source>
        <strain evidence="10 11">2789STDY5834928</strain>
    </source>
</reference>
<evidence type="ECO:0000313" key="11">
    <source>
        <dbReference type="Proteomes" id="UP000095662"/>
    </source>
</evidence>
<dbReference type="GO" id="GO:0006354">
    <property type="term" value="P:DNA-templated transcription elongation"/>
    <property type="evidence" value="ECO:0007669"/>
    <property type="project" value="UniProtKB-UniRule"/>
</dbReference>
<keyword evidence="2 5" id="KW-0889">Transcription antitermination</keyword>
<keyword evidence="1 5" id="KW-0806">Transcription termination</keyword>
<evidence type="ECO:0000259" key="9">
    <source>
        <dbReference type="SMART" id="SM00739"/>
    </source>
</evidence>
<keyword evidence="4 5" id="KW-0804">Transcription</keyword>
<gene>
    <name evidence="5 10" type="primary">nusG</name>
    <name evidence="10" type="ORF">ERS852540_02562</name>
</gene>
<sequence length="173" mass="19084">MSEAKWYILHTYSGYENKVAGNIMKVVENNNLHHLIEEVMVPTETVVEEHDGKTKTYESKLFPSYVYVKMILTDESWYICRNTRGCTGFVGPGSKPIPLTDEEVKNLGVTTKVAEISFAVGDTIKIVSGSLEGFEGTVDSIDEENGTAQVTVSMFGRPTPATVEISAVQKVEI</sequence>
<dbReference type="InterPro" id="IPR014722">
    <property type="entry name" value="Rib_uL2_dom2"/>
</dbReference>
<dbReference type="PRINTS" id="PR00338">
    <property type="entry name" value="NUSGTNSCPFCT"/>
</dbReference>
<name>A0A174ZZ24_9FIRM</name>
<dbReference type="GO" id="GO:0031564">
    <property type="term" value="P:transcription antitermination"/>
    <property type="evidence" value="ECO:0007669"/>
    <property type="project" value="UniProtKB-UniRule"/>
</dbReference>
<dbReference type="Gene3D" id="3.30.70.940">
    <property type="entry name" value="NusG, N-terminal domain"/>
    <property type="match status" value="1"/>
</dbReference>
<protein>
    <recommendedName>
        <fullName evidence="5 6">Transcription termination/antitermination protein NusG</fullName>
    </recommendedName>
</protein>
<dbReference type="OrthoDB" id="9809075at2"/>
<dbReference type="HAMAP" id="MF_00948">
    <property type="entry name" value="NusG"/>
    <property type="match status" value="1"/>
</dbReference>
<dbReference type="SMART" id="SM00738">
    <property type="entry name" value="NGN"/>
    <property type="match status" value="1"/>
</dbReference>
<dbReference type="CDD" id="cd06091">
    <property type="entry name" value="KOW_NusG"/>
    <property type="match status" value="1"/>
</dbReference>
<dbReference type="InterPro" id="IPR043425">
    <property type="entry name" value="NusG-like"/>
</dbReference>
<dbReference type="AlphaFoldDB" id="A0A174ZZ24"/>
<accession>A0A174ZZ24</accession>
<keyword evidence="3 5" id="KW-0805">Transcription regulation</keyword>
<dbReference type="InterPro" id="IPR005824">
    <property type="entry name" value="KOW"/>
</dbReference>
<dbReference type="NCBIfam" id="TIGR00922">
    <property type="entry name" value="nusG"/>
    <property type="match status" value="1"/>
</dbReference>
<evidence type="ECO:0000256" key="2">
    <source>
        <dbReference type="ARBA" id="ARBA00022814"/>
    </source>
</evidence>
<dbReference type="CDD" id="cd09891">
    <property type="entry name" value="NGN_Bact_1"/>
    <property type="match status" value="1"/>
</dbReference>
<dbReference type="PANTHER" id="PTHR30265:SF2">
    <property type="entry name" value="TRANSCRIPTION TERMINATION_ANTITERMINATION PROTEIN NUSG"/>
    <property type="match status" value="1"/>
</dbReference>
<evidence type="ECO:0000259" key="8">
    <source>
        <dbReference type="SMART" id="SM00738"/>
    </source>
</evidence>
<evidence type="ECO:0000256" key="4">
    <source>
        <dbReference type="ARBA" id="ARBA00023163"/>
    </source>
</evidence>
<dbReference type="InterPro" id="IPR001062">
    <property type="entry name" value="Transcrpt_antiterm_NusG"/>
</dbReference>
<dbReference type="PANTHER" id="PTHR30265">
    <property type="entry name" value="RHO-INTERACTING TRANSCRIPTION TERMINATION FACTOR NUSG"/>
    <property type="match status" value="1"/>
</dbReference>
<dbReference type="SMART" id="SM00739">
    <property type="entry name" value="KOW"/>
    <property type="match status" value="1"/>
</dbReference>
<dbReference type="GO" id="GO:0005829">
    <property type="term" value="C:cytosol"/>
    <property type="evidence" value="ECO:0007669"/>
    <property type="project" value="TreeGrafter"/>
</dbReference>
<dbReference type="Pfam" id="PF00467">
    <property type="entry name" value="KOW"/>
    <property type="match status" value="1"/>
</dbReference>
<dbReference type="InterPro" id="IPR047050">
    <property type="entry name" value="NGN"/>
</dbReference>
<feature type="domain" description="KOW" evidence="9">
    <location>
        <begin position="117"/>
        <end position="144"/>
    </location>
</feature>
<evidence type="ECO:0000256" key="6">
    <source>
        <dbReference type="NCBIfam" id="TIGR00922"/>
    </source>
</evidence>
<proteinExistence type="inferred from homology"/>